<protein>
    <submittedName>
        <fullName evidence="3">Peptidase family M23</fullName>
    </submittedName>
</protein>
<dbReference type="Proteomes" id="UP000182284">
    <property type="component" value="Unassembled WGS sequence"/>
</dbReference>
<feature type="signal peptide" evidence="1">
    <location>
        <begin position="1"/>
        <end position="18"/>
    </location>
</feature>
<name>A0A1G7P1M4_9RHOB</name>
<organism evidence="3 4">
    <name type="scientific">Celeribacter baekdonensis</name>
    <dbReference type="NCBI Taxonomy" id="875171"/>
    <lineage>
        <taxon>Bacteria</taxon>
        <taxon>Pseudomonadati</taxon>
        <taxon>Pseudomonadota</taxon>
        <taxon>Alphaproteobacteria</taxon>
        <taxon>Rhodobacterales</taxon>
        <taxon>Roseobacteraceae</taxon>
        <taxon>Celeribacter</taxon>
    </lineage>
</organism>
<dbReference type="EMBL" id="FNBL01000007">
    <property type="protein sequence ID" value="SDF80208.1"/>
    <property type="molecule type" value="Genomic_DNA"/>
</dbReference>
<gene>
    <name evidence="3" type="ORF">SAMN04488117_107190</name>
</gene>
<dbReference type="RefSeq" id="WP_074645843.1">
    <property type="nucleotide sequence ID" value="NZ_FNBL01000007.1"/>
</dbReference>
<dbReference type="Pfam" id="PF01551">
    <property type="entry name" value="Peptidase_M23"/>
    <property type="match status" value="1"/>
</dbReference>
<dbReference type="InterPro" id="IPR050570">
    <property type="entry name" value="Cell_wall_metabolism_enzyme"/>
</dbReference>
<evidence type="ECO:0000259" key="2">
    <source>
        <dbReference type="Pfam" id="PF01551"/>
    </source>
</evidence>
<evidence type="ECO:0000313" key="3">
    <source>
        <dbReference type="EMBL" id="SDF80208.1"/>
    </source>
</evidence>
<keyword evidence="1" id="KW-0732">Signal</keyword>
<dbReference type="Gene3D" id="2.70.70.10">
    <property type="entry name" value="Glucose Permease (Domain IIA)"/>
    <property type="match status" value="1"/>
</dbReference>
<dbReference type="SUPFAM" id="SSF51261">
    <property type="entry name" value="Duplicated hybrid motif"/>
    <property type="match status" value="1"/>
</dbReference>
<feature type="chain" id="PRO_5010234299" evidence="1">
    <location>
        <begin position="19"/>
        <end position="323"/>
    </location>
</feature>
<dbReference type="InterPro" id="IPR011055">
    <property type="entry name" value="Dup_hybrid_motif"/>
</dbReference>
<accession>A0A1G7P1M4</accession>
<dbReference type="GO" id="GO:0004222">
    <property type="term" value="F:metalloendopeptidase activity"/>
    <property type="evidence" value="ECO:0007669"/>
    <property type="project" value="TreeGrafter"/>
</dbReference>
<evidence type="ECO:0000313" key="4">
    <source>
        <dbReference type="Proteomes" id="UP000182284"/>
    </source>
</evidence>
<feature type="domain" description="M23ase beta-sheet core" evidence="2">
    <location>
        <begin position="61"/>
        <end position="179"/>
    </location>
</feature>
<dbReference type="AlphaFoldDB" id="A0A1G7P1M4"/>
<evidence type="ECO:0000256" key="1">
    <source>
        <dbReference type="SAM" id="SignalP"/>
    </source>
</evidence>
<sequence length="323" mass="34031">MRLGLVLFCLTAAAPAWARDPVLSVPLNCTLGMDCYIQNYVDADPSAGAADFTCGTLSYDGHTGTDFALPTIKDMWNGIEVLAAAPGTVTATRDGMEDHPQGVEGAPDVSGKECGNGVVVDHGGGWNTQYCHMMNGSIQVEKGQRVTAATTLGTVGLSGQTQFPHVHLAVRHNGTVVDPFNPDGVISCGIEAISNGTLWNEDMRYVPGGLLSIGVSTEMPQYDTVKAGTAGKGQFSTSDPALVVFGFAYGGLAGDIMRLSIAGPEGEIVGYDAPVEKTQAQLFRGAGRRSPGAWLPGGYRALVQLIRNGYPIDERQFDFTVIE</sequence>
<dbReference type="InterPro" id="IPR016047">
    <property type="entry name" value="M23ase_b-sheet_dom"/>
</dbReference>
<reference evidence="3 4" key="1">
    <citation type="submission" date="2016-10" db="EMBL/GenBank/DDBJ databases">
        <authorList>
            <person name="de Groot N.N."/>
        </authorList>
    </citation>
    <scope>NUCLEOTIDE SEQUENCE [LARGE SCALE GENOMIC DNA]</scope>
    <source>
        <strain evidence="3 4">DSM 27375</strain>
    </source>
</reference>
<dbReference type="CDD" id="cd12797">
    <property type="entry name" value="M23_peptidase"/>
    <property type="match status" value="1"/>
</dbReference>
<dbReference type="PANTHER" id="PTHR21666">
    <property type="entry name" value="PEPTIDASE-RELATED"/>
    <property type="match status" value="1"/>
</dbReference>
<dbReference type="PANTHER" id="PTHR21666:SF270">
    <property type="entry name" value="MUREIN HYDROLASE ACTIVATOR ENVC"/>
    <property type="match status" value="1"/>
</dbReference>
<dbReference type="OrthoDB" id="5489603at2"/>
<proteinExistence type="predicted"/>